<name>A0A1N7HPC5_9RHOB</name>
<evidence type="ECO:0000256" key="2">
    <source>
        <dbReference type="ARBA" id="ARBA00022525"/>
    </source>
</evidence>
<dbReference type="EMBL" id="FTNV01000012">
    <property type="protein sequence ID" value="SIS26550.1"/>
    <property type="molecule type" value="Genomic_DNA"/>
</dbReference>
<dbReference type="PRINTS" id="PR00313">
    <property type="entry name" value="CABNDNGRPT"/>
</dbReference>
<dbReference type="PROSITE" id="PS00330">
    <property type="entry name" value="HEMOLYSIN_CALCIUM"/>
    <property type="match status" value="3"/>
</dbReference>
<gene>
    <name evidence="3" type="ORF">SAMN05421666_3597</name>
</gene>
<reference evidence="3 4" key="1">
    <citation type="submission" date="2017-01" db="EMBL/GenBank/DDBJ databases">
        <authorList>
            <person name="Mah S.A."/>
            <person name="Swanson W.J."/>
            <person name="Moy G.W."/>
            <person name="Vacquier V.D."/>
        </authorList>
    </citation>
    <scope>NUCLEOTIDE SEQUENCE [LARGE SCALE GENOMIC DNA]</scope>
    <source>
        <strain evidence="3 4">DSM 29590</strain>
    </source>
</reference>
<dbReference type="Gene3D" id="2.150.10.10">
    <property type="entry name" value="Serralysin-like metalloprotease, C-terminal"/>
    <property type="match status" value="4"/>
</dbReference>
<accession>A0A1N7HPC5</accession>
<proteinExistence type="predicted"/>
<evidence type="ECO:0000256" key="1">
    <source>
        <dbReference type="ARBA" id="ARBA00004613"/>
    </source>
</evidence>
<organism evidence="3 4">
    <name type="scientific">Roseovarius nanhaiticus</name>
    <dbReference type="NCBI Taxonomy" id="573024"/>
    <lineage>
        <taxon>Bacteria</taxon>
        <taxon>Pseudomonadati</taxon>
        <taxon>Pseudomonadota</taxon>
        <taxon>Alphaproteobacteria</taxon>
        <taxon>Rhodobacterales</taxon>
        <taxon>Roseobacteraceae</taxon>
        <taxon>Roseovarius</taxon>
    </lineage>
</organism>
<protein>
    <submittedName>
        <fullName evidence="3">Ca2+-binding protein, RTX toxin-related</fullName>
    </submittedName>
</protein>
<comment type="subcellular location">
    <subcellularLocation>
        <location evidence="1">Secreted</location>
    </subcellularLocation>
</comment>
<evidence type="ECO:0000313" key="4">
    <source>
        <dbReference type="Proteomes" id="UP000186019"/>
    </source>
</evidence>
<keyword evidence="4" id="KW-1185">Reference proteome</keyword>
<evidence type="ECO:0000313" key="3">
    <source>
        <dbReference type="EMBL" id="SIS26550.1"/>
    </source>
</evidence>
<dbReference type="InterPro" id="IPR001343">
    <property type="entry name" value="Hemolysn_Ca-bd"/>
</dbReference>
<dbReference type="Pfam" id="PF00353">
    <property type="entry name" value="HemolysinCabind"/>
    <property type="match status" value="3"/>
</dbReference>
<dbReference type="STRING" id="573024.SAMN05216208_0043"/>
<dbReference type="GO" id="GO:0005576">
    <property type="term" value="C:extracellular region"/>
    <property type="evidence" value="ECO:0007669"/>
    <property type="project" value="UniProtKB-SubCell"/>
</dbReference>
<dbReference type="GO" id="GO:0005509">
    <property type="term" value="F:calcium ion binding"/>
    <property type="evidence" value="ECO:0007669"/>
    <property type="project" value="InterPro"/>
</dbReference>
<dbReference type="InterPro" id="IPR050557">
    <property type="entry name" value="RTX_toxin/Mannuronan_C5-epim"/>
</dbReference>
<dbReference type="SUPFAM" id="SSF51120">
    <property type="entry name" value="beta-Roll"/>
    <property type="match status" value="2"/>
</dbReference>
<dbReference type="InterPro" id="IPR018511">
    <property type="entry name" value="Hemolysin-typ_Ca-bd_CS"/>
</dbReference>
<dbReference type="PANTHER" id="PTHR38340:SF1">
    <property type="entry name" value="S-LAYER PROTEIN"/>
    <property type="match status" value="1"/>
</dbReference>
<dbReference type="AlphaFoldDB" id="A0A1N7HPC5"/>
<dbReference type="PANTHER" id="PTHR38340">
    <property type="entry name" value="S-LAYER PROTEIN"/>
    <property type="match status" value="1"/>
</dbReference>
<sequence length="406" mass="41629">MIVGGGPSNDRITLTSRGDVALGFAGNDTITGGSGDDRIYGGEGADVLTGGGGADVIDGGSNGSFLGFGGGYVYIDSRDGDARVVLIDIERVQGTGDGSYSVASSFSSLPSLLNLRAAPLEIATATAEIAPRGEAAIAEALRDGRATMDLDADGFFAFTNVNGEVFLTIEEFNFADAGVFIEAGREEDATIGTGGRDRIFGDDDADLIAADAGDDIVFGRGGADEISGEGGRDRLFGQDGDDRLFGDRGEDALYGGKGNDLLSGGADDDRLFGQNGGDIVVGGQGDDRLYGQGGDDTLLGGSGDDRIFAGLGNDSVAGGAGDDRIFLGSGDDVLVFANGGGRDRVYGLGQGDQIAFDIEGIETFTDVLAFASGSRGRTEFEFDDVTTLTVYGLDAHTLTEDQFLFT</sequence>
<dbReference type="InterPro" id="IPR011049">
    <property type="entry name" value="Serralysin-like_metalloprot_C"/>
</dbReference>
<dbReference type="Proteomes" id="UP000186019">
    <property type="component" value="Unassembled WGS sequence"/>
</dbReference>
<keyword evidence="2" id="KW-0964">Secreted</keyword>